<sequence>MKAIWGILLLLLPGALVAADHMEVRGQRMYVDKNKGSLVIEEKVEAQHKAKGIKLWAELLEILRDTTSDEVVYARAYGKVKVTRNQEYAFFEEGIFEKHLDLATLTGHLIIGDQEVRIEGHEARYDLRTNIGKVTPLPGERVAFSMVHSNPEHPEERHLVTGTAGEVLVYEKLNKMVLQGGVVAHDSYDDSNFKAERIVAFLDAKRELEEMTAVGSFEMTQPGRWSIADRAVLEYGPQIVTLLSHARVRQTEEGEVTGDRIEMHMDASKGFLKGKRQTPLRLEIPVK</sequence>
<feature type="domain" description="Organic solvent tolerance-like N-terminal" evidence="2">
    <location>
        <begin position="171"/>
        <end position="267"/>
    </location>
</feature>
<protein>
    <recommendedName>
        <fullName evidence="2">Organic solvent tolerance-like N-terminal domain-containing protein</fullName>
    </recommendedName>
</protein>
<evidence type="ECO:0000313" key="4">
    <source>
        <dbReference type="Proteomes" id="UP000178449"/>
    </source>
</evidence>
<dbReference type="Proteomes" id="UP000178449">
    <property type="component" value="Unassembled WGS sequence"/>
</dbReference>
<evidence type="ECO:0000259" key="2">
    <source>
        <dbReference type="Pfam" id="PF03968"/>
    </source>
</evidence>
<comment type="caution">
    <text evidence="3">The sequence shown here is derived from an EMBL/GenBank/DDBJ whole genome shotgun (WGS) entry which is preliminary data.</text>
</comment>
<name>A0A1F6G6Y7_9PROT</name>
<dbReference type="Pfam" id="PF03968">
    <property type="entry name" value="LptD_N"/>
    <property type="match status" value="2"/>
</dbReference>
<dbReference type="STRING" id="1817772.A2527_02010"/>
<keyword evidence="1" id="KW-0732">Signal</keyword>
<reference evidence="3 4" key="1">
    <citation type="journal article" date="2016" name="Nat. Commun.">
        <title>Thousands of microbial genomes shed light on interconnected biogeochemical processes in an aquifer system.</title>
        <authorList>
            <person name="Anantharaman K."/>
            <person name="Brown C.T."/>
            <person name="Hug L.A."/>
            <person name="Sharon I."/>
            <person name="Castelle C.J."/>
            <person name="Probst A.J."/>
            <person name="Thomas B.C."/>
            <person name="Singh A."/>
            <person name="Wilkins M.J."/>
            <person name="Karaoz U."/>
            <person name="Brodie E.L."/>
            <person name="Williams K.H."/>
            <person name="Hubbard S.S."/>
            <person name="Banfield J.F."/>
        </authorList>
    </citation>
    <scope>NUCLEOTIDE SEQUENCE [LARGE SCALE GENOMIC DNA]</scope>
</reference>
<evidence type="ECO:0000313" key="3">
    <source>
        <dbReference type="EMBL" id="OGG93874.1"/>
    </source>
</evidence>
<feature type="signal peptide" evidence="1">
    <location>
        <begin position="1"/>
        <end position="18"/>
    </location>
</feature>
<dbReference type="AlphaFoldDB" id="A0A1F6G6Y7"/>
<gene>
    <name evidence="3" type="ORF">A2527_02010</name>
</gene>
<proteinExistence type="predicted"/>
<feature type="chain" id="PRO_5009524510" description="Organic solvent tolerance-like N-terminal domain-containing protein" evidence="1">
    <location>
        <begin position="19"/>
        <end position="287"/>
    </location>
</feature>
<dbReference type="InterPro" id="IPR005653">
    <property type="entry name" value="OstA-like_N"/>
</dbReference>
<evidence type="ECO:0000256" key="1">
    <source>
        <dbReference type="SAM" id="SignalP"/>
    </source>
</evidence>
<dbReference type="Gene3D" id="2.60.450.10">
    <property type="entry name" value="Lipopolysaccharide (LPS) transport protein A like domain"/>
    <property type="match status" value="2"/>
</dbReference>
<dbReference type="EMBL" id="MFNE01000045">
    <property type="protein sequence ID" value="OGG93874.1"/>
    <property type="molecule type" value="Genomic_DNA"/>
</dbReference>
<organism evidence="3 4">
    <name type="scientific">Candidatus Lambdaproteobacteria bacterium RIFOXYD2_FULL_50_16</name>
    <dbReference type="NCBI Taxonomy" id="1817772"/>
    <lineage>
        <taxon>Bacteria</taxon>
        <taxon>Pseudomonadati</taxon>
        <taxon>Pseudomonadota</taxon>
        <taxon>Candidatus Lambdaproteobacteria</taxon>
    </lineage>
</organism>
<feature type="domain" description="Organic solvent tolerance-like N-terminal" evidence="2">
    <location>
        <begin position="24"/>
        <end position="130"/>
    </location>
</feature>
<accession>A0A1F6G6Y7</accession>